<protein>
    <submittedName>
        <fullName evidence="1">Uncharacterized protein</fullName>
    </submittedName>
</protein>
<feature type="non-terminal residue" evidence="1">
    <location>
        <position position="27"/>
    </location>
</feature>
<name>A0A086QN25_TOXGO</name>
<evidence type="ECO:0000313" key="2">
    <source>
        <dbReference type="Proteomes" id="UP000028821"/>
    </source>
</evidence>
<sequence>MSAYFITGTQKPWSVAWALWLAGFLIS</sequence>
<dbReference type="VEuPathDB" id="ToxoDB:TGMAS_264182A"/>
<gene>
    <name evidence="1" type="ORF">TGMAS_264182A</name>
</gene>
<dbReference type="AlphaFoldDB" id="A0A086QN25"/>
<reference evidence="1 2" key="1">
    <citation type="submission" date="2014-04" db="EMBL/GenBank/DDBJ databases">
        <authorList>
            <person name="Sibley D."/>
            <person name="Venepally P."/>
            <person name="Karamycheva S."/>
            <person name="Hadjithomas M."/>
            <person name="Khan A."/>
            <person name="Brunk B."/>
            <person name="Roos D."/>
            <person name="Caler E."/>
            <person name="Lorenzi H."/>
        </authorList>
    </citation>
    <scope>NUCLEOTIDE SEQUENCE [LARGE SCALE GENOMIC DNA]</scope>
    <source>
        <strain evidence="1 2">MAS</strain>
    </source>
</reference>
<evidence type="ECO:0000313" key="1">
    <source>
        <dbReference type="EMBL" id="KFH14007.1"/>
    </source>
</evidence>
<dbReference type="Proteomes" id="UP000028821">
    <property type="component" value="Unassembled WGS sequence"/>
</dbReference>
<dbReference type="EMBL" id="AEXC02001316">
    <property type="protein sequence ID" value="KFH14007.1"/>
    <property type="molecule type" value="Genomic_DNA"/>
</dbReference>
<proteinExistence type="predicted"/>
<accession>A0A086QN25</accession>
<comment type="caution">
    <text evidence="1">The sequence shown here is derived from an EMBL/GenBank/DDBJ whole genome shotgun (WGS) entry which is preliminary data.</text>
</comment>
<organism evidence="1 2">
    <name type="scientific">Toxoplasma gondii MAS</name>
    <dbReference type="NCBI Taxonomy" id="943118"/>
    <lineage>
        <taxon>Eukaryota</taxon>
        <taxon>Sar</taxon>
        <taxon>Alveolata</taxon>
        <taxon>Apicomplexa</taxon>
        <taxon>Conoidasida</taxon>
        <taxon>Coccidia</taxon>
        <taxon>Eucoccidiorida</taxon>
        <taxon>Eimeriorina</taxon>
        <taxon>Sarcocystidae</taxon>
        <taxon>Toxoplasma</taxon>
    </lineage>
</organism>